<accession>A0AAE3QP69</accession>
<gene>
    <name evidence="1" type="ORF">QNI16_06660</name>
</gene>
<organism evidence="1 2">
    <name type="scientific">Xanthocytophaga flava</name>
    <dbReference type="NCBI Taxonomy" id="3048013"/>
    <lineage>
        <taxon>Bacteria</taxon>
        <taxon>Pseudomonadati</taxon>
        <taxon>Bacteroidota</taxon>
        <taxon>Cytophagia</taxon>
        <taxon>Cytophagales</taxon>
        <taxon>Rhodocytophagaceae</taxon>
        <taxon>Xanthocytophaga</taxon>
    </lineage>
</organism>
<evidence type="ECO:0000313" key="1">
    <source>
        <dbReference type="EMBL" id="MDJ1480158.1"/>
    </source>
</evidence>
<dbReference type="RefSeq" id="WP_313976733.1">
    <property type="nucleotide sequence ID" value="NZ_JASJOS010000003.1"/>
</dbReference>
<dbReference type="EMBL" id="JASJOS010000003">
    <property type="protein sequence ID" value="MDJ1480158.1"/>
    <property type="molecule type" value="Genomic_DNA"/>
</dbReference>
<dbReference type="InterPro" id="IPR036102">
    <property type="entry name" value="OsmC/Ohrsf"/>
</dbReference>
<name>A0AAE3QP69_9BACT</name>
<sequence length="139" mass="15493">MKIELQRKNKAVHLEAVNEDGATIQIDGSPAVGGENKGFRPMQLLLAGLGGCSTIDIVGILKKQRQELEDIRVTVDGEREPNVEPSLFQDIHVHFTLTGNLDEDKVRKAVDLSMEKYCSVAKTLEKTARITYDFKIVKK</sequence>
<dbReference type="Gene3D" id="3.30.300.20">
    <property type="match status" value="1"/>
</dbReference>
<dbReference type="AlphaFoldDB" id="A0AAE3QP69"/>
<dbReference type="InterPro" id="IPR015946">
    <property type="entry name" value="KH_dom-like_a/b"/>
</dbReference>
<reference evidence="1" key="1">
    <citation type="submission" date="2023-05" db="EMBL/GenBank/DDBJ databases">
        <authorList>
            <person name="Zhang X."/>
        </authorList>
    </citation>
    <scope>NUCLEOTIDE SEQUENCE</scope>
    <source>
        <strain evidence="1">YF14B1</strain>
    </source>
</reference>
<dbReference type="SUPFAM" id="SSF82784">
    <property type="entry name" value="OsmC-like"/>
    <property type="match status" value="1"/>
</dbReference>
<dbReference type="PANTHER" id="PTHR34352">
    <property type="entry name" value="PROTEIN YHFA"/>
    <property type="match status" value="1"/>
</dbReference>
<comment type="caution">
    <text evidence="1">The sequence shown here is derived from an EMBL/GenBank/DDBJ whole genome shotgun (WGS) entry which is preliminary data.</text>
</comment>
<dbReference type="Pfam" id="PF02566">
    <property type="entry name" value="OsmC"/>
    <property type="match status" value="1"/>
</dbReference>
<dbReference type="InterPro" id="IPR003718">
    <property type="entry name" value="OsmC/Ohr_fam"/>
</dbReference>
<dbReference type="Proteomes" id="UP001241110">
    <property type="component" value="Unassembled WGS sequence"/>
</dbReference>
<proteinExistence type="predicted"/>
<evidence type="ECO:0000313" key="2">
    <source>
        <dbReference type="Proteomes" id="UP001241110"/>
    </source>
</evidence>
<dbReference type="PANTHER" id="PTHR34352:SF1">
    <property type="entry name" value="PROTEIN YHFA"/>
    <property type="match status" value="1"/>
</dbReference>
<protein>
    <submittedName>
        <fullName evidence="1">OsmC family protein</fullName>
    </submittedName>
</protein>